<dbReference type="InterPro" id="IPR011603">
    <property type="entry name" value="2oxoglutarate_DH_E1"/>
</dbReference>
<evidence type="ECO:0000259" key="9">
    <source>
        <dbReference type="Pfam" id="PF16078"/>
    </source>
</evidence>
<gene>
    <name evidence="10" type="ORF">DI09_94p10</name>
</gene>
<evidence type="ECO:0000256" key="6">
    <source>
        <dbReference type="ARBA" id="ARBA00040267"/>
    </source>
</evidence>
<evidence type="ECO:0000313" key="10">
    <source>
        <dbReference type="EMBL" id="KGG50007.1"/>
    </source>
</evidence>
<dbReference type="GO" id="GO:0045252">
    <property type="term" value="C:oxoglutarate dehydrogenase complex"/>
    <property type="evidence" value="ECO:0007669"/>
    <property type="project" value="TreeGrafter"/>
</dbReference>
<comment type="cofactor">
    <cofactor evidence="1">
        <name>thiamine diphosphate</name>
        <dbReference type="ChEBI" id="CHEBI:58937"/>
    </cofactor>
</comment>
<feature type="domain" description="2-oxoglutarate dehydrogenase E1 component N-terminal" evidence="9">
    <location>
        <begin position="39"/>
        <end position="73"/>
    </location>
</feature>
<dbReference type="PANTHER" id="PTHR23152:SF4">
    <property type="entry name" value="2-OXOADIPATE DEHYDROGENASE COMPLEX COMPONENT E1"/>
    <property type="match status" value="1"/>
</dbReference>
<sequence length="395" mass="43434">MRSVGIRLFGNKLARVSSRQTFLSISLQKFLSRDADLSASGDSATYLDNLYQEWIRDSQSVNPSLQSYFTSLNGPSVYGEAKPKSKPDESPSSAASALLTAEALKVASLIRAYQLRGHELAKLDPLGILNPNQANISPELGISFYGWTEADLDRPIQLPPDEISFFSDPNPTLRKLIDALKAVYCGTIGIEYMHIADKTICDWIKDRFEKIKKYDYSSEKRQKILNRLLWADSFEQFFHTKYPGEKRFGLDGCEAFIPGIKALIDHSVDLGITNVVIGMPHRGRLNVLVGVAKKSVASLFCEFNGVHDYSAGGSGDVKYHLGMNCERVSSSGKAFHISIAANPSHLEAVNPVVQGKVRALQKVLGDSSREKVLGVLIHGDAAFSGQGVVYEALEM</sequence>
<dbReference type="InterPro" id="IPR001017">
    <property type="entry name" value="DH_E1"/>
</dbReference>
<dbReference type="OrthoDB" id="413077at2759"/>
<dbReference type="GeneID" id="25261100"/>
<keyword evidence="3" id="KW-0560">Oxidoreductase</keyword>
<dbReference type="Gene3D" id="1.10.287.1150">
    <property type="entry name" value="TPP helical domain"/>
    <property type="match status" value="1"/>
</dbReference>
<feature type="domain" description="Dehydrogenase E1 component" evidence="8">
    <location>
        <begin position="233"/>
        <end position="395"/>
    </location>
</feature>
<dbReference type="GO" id="GO:0004591">
    <property type="term" value="F:oxoglutarate dehydrogenase (succinyl-transferring) activity"/>
    <property type="evidence" value="ECO:0007669"/>
    <property type="project" value="TreeGrafter"/>
</dbReference>
<dbReference type="Pfam" id="PF16078">
    <property type="entry name" value="2-oxogl_dehyd_N"/>
    <property type="match status" value="1"/>
</dbReference>
<evidence type="ECO:0000256" key="1">
    <source>
        <dbReference type="ARBA" id="ARBA00001964"/>
    </source>
</evidence>
<evidence type="ECO:0000256" key="3">
    <source>
        <dbReference type="ARBA" id="ARBA00023002"/>
    </source>
</evidence>
<keyword evidence="4" id="KW-0786">Thiamine pyrophosphate</keyword>
<comment type="function">
    <text evidence="5">The 2-oxoglutarate dehydrogenase complex catalyzes the overall conversion of 2-oxoglutarate to succinyl-CoA and CO(2). It contains multiple copies of three enzymatic components: 2-oxoglutarate dehydrogenase (E1), dihydrolipoamide succinyltransferase (E2) and lipoamide dehydrogenase (E3).</text>
</comment>
<accession>A0A098VLN2</accession>
<evidence type="ECO:0000256" key="5">
    <source>
        <dbReference type="ARBA" id="ARBA00037426"/>
    </source>
</evidence>
<dbReference type="GO" id="GO:0005739">
    <property type="term" value="C:mitochondrion"/>
    <property type="evidence" value="ECO:0007669"/>
    <property type="project" value="TreeGrafter"/>
</dbReference>
<evidence type="ECO:0000256" key="7">
    <source>
        <dbReference type="ARBA" id="ARBA00042984"/>
    </source>
</evidence>
<dbReference type="Proteomes" id="UP000029725">
    <property type="component" value="Unassembled WGS sequence"/>
</dbReference>
<dbReference type="HOGENOM" id="CLU_004709_2_3_1"/>
<proteinExistence type="inferred from homology"/>
<evidence type="ECO:0000256" key="4">
    <source>
        <dbReference type="ARBA" id="ARBA00023052"/>
    </source>
</evidence>
<dbReference type="InterPro" id="IPR029061">
    <property type="entry name" value="THDP-binding"/>
</dbReference>
<dbReference type="AlphaFoldDB" id="A0A098VLN2"/>
<dbReference type="VEuPathDB" id="MicrosporidiaDB:DI09_94p10"/>
<dbReference type="Gene3D" id="3.40.50.970">
    <property type="match status" value="1"/>
</dbReference>
<dbReference type="SUPFAM" id="SSF52518">
    <property type="entry name" value="Thiamin diphosphate-binding fold (THDP-binding)"/>
    <property type="match status" value="1"/>
</dbReference>
<comment type="similarity">
    <text evidence="2">Belongs to the alpha-ketoglutarate dehydrogenase family.</text>
</comment>
<reference evidence="10 11" key="1">
    <citation type="submission" date="2014-04" db="EMBL/GenBank/DDBJ databases">
        <title>A new species of microsporidia sheds light on the evolution of extreme parasitism.</title>
        <authorList>
            <person name="Haag K.L."/>
            <person name="James T.Y."/>
            <person name="Larsson R."/>
            <person name="Schaer T.M."/>
            <person name="Refardt D."/>
            <person name="Pombert J.-F."/>
            <person name="Ebert D."/>
        </authorList>
    </citation>
    <scope>NUCLEOTIDE SEQUENCE [LARGE SCALE GENOMIC DNA]</scope>
    <source>
        <strain evidence="10 11">UGP3</strain>
        <tissue evidence="10">Spores</tissue>
    </source>
</reference>
<dbReference type="EMBL" id="JMKJ01000606">
    <property type="protein sequence ID" value="KGG50007.1"/>
    <property type="molecule type" value="Genomic_DNA"/>
</dbReference>
<evidence type="ECO:0000259" key="8">
    <source>
        <dbReference type="Pfam" id="PF00676"/>
    </source>
</evidence>
<evidence type="ECO:0000313" key="11">
    <source>
        <dbReference type="Proteomes" id="UP000029725"/>
    </source>
</evidence>
<evidence type="ECO:0000256" key="2">
    <source>
        <dbReference type="ARBA" id="ARBA00006936"/>
    </source>
</evidence>
<protein>
    <recommendedName>
        <fullName evidence="6">2-oxoglutarate dehydrogenase, mitochondrial</fullName>
    </recommendedName>
    <alternativeName>
        <fullName evidence="7">2-oxoglutarate dehydrogenase complex component E1</fullName>
    </alternativeName>
</protein>
<dbReference type="RefSeq" id="XP_013236443.1">
    <property type="nucleotide sequence ID" value="XM_013380989.1"/>
</dbReference>
<organism evidence="10 11">
    <name type="scientific">Mitosporidium daphniae</name>
    <dbReference type="NCBI Taxonomy" id="1485682"/>
    <lineage>
        <taxon>Eukaryota</taxon>
        <taxon>Fungi</taxon>
        <taxon>Fungi incertae sedis</taxon>
        <taxon>Microsporidia</taxon>
        <taxon>Mitosporidium</taxon>
    </lineage>
</organism>
<dbReference type="PANTHER" id="PTHR23152">
    <property type="entry name" value="2-OXOGLUTARATE DEHYDROGENASE"/>
    <property type="match status" value="1"/>
</dbReference>
<dbReference type="GO" id="GO:0030976">
    <property type="term" value="F:thiamine pyrophosphate binding"/>
    <property type="evidence" value="ECO:0007669"/>
    <property type="project" value="InterPro"/>
</dbReference>
<keyword evidence="11" id="KW-1185">Reference proteome</keyword>
<dbReference type="Pfam" id="PF00676">
    <property type="entry name" value="E1_dh"/>
    <property type="match status" value="1"/>
</dbReference>
<dbReference type="InterPro" id="IPR032106">
    <property type="entry name" value="2-oxogl_dehyd_N"/>
</dbReference>
<comment type="caution">
    <text evidence="10">The sequence shown here is derived from an EMBL/GenBank/DDBJ whole genome shotgun (WGS) entry which is preliminary data.</text>
</comment>
<feature type="non-terminal residue" evidence="10">
    <location>
        <position position="395"/>
    </location>
</feature>
<name>A0A098VLN2_9MICR</name>
<dbReference type="GO" id="GO:0006099">
    <property type="term" value="P:tricarboxylic acid cycle"/>
    <property type="evidence" value="ECO:0007669"/>
    <property type="project" value="TreeGrafter"/>
</dbReference>